<organism evidence="1 2">
    <name type="scientific">Pedobacter miscanthi</name>
    <dbReference type="NCBI Taxonomy" id="2259170"/>
    <lineage>
        <taxon>Bacteria</taxon>
        <taxon>Pseudomonadati</taxon>
        <taxon>Bacteroidota</taxon>
        <taxon>Sphingobacteriia</taxon>
        <taxon>Sphingobacteriales</taxon>
        <taxon>Sphingobacteriaceae</taxon>
        <taxon>Pedobacter</taxon>
    </lineage>
</organism>
<evidence type="ECO:0000313" key="1">
    <source>
        <dbReference type="EMBL" id="RBQ11473.1"/>
    </source>
</evidence>
<comment type="caution">
    <text evidence="1">The sequence shown here is derived from an EMBL/GenBank/DDBJ whole genome shotgun (WGS) entry which is preliminary data.</text>
</comment>
<sequence>MLRSNNHENKVSTDSLVKATENIAIGKARFRTSEKEFNLLFPDSLVDLDGKKYILSAYFDKTGGLNKVYMIDKATFDNQNSITTYLKGWI</sequence>
<dbReference type="Proteomes" id="UP000252081">
    <property type="component" value="Unassembled WGS sequence"/>
</dbReference>
<protein>
    <submittedName>
        <fullName evidence="1">Uncharacterized protein</fullName>
    </submittedName>
</protein>
<name>A0A366LDA8_9SPHI</name>
<gene>
    <name evidence="1" type="ORF">DRW42_03140</name>
</gene>
<evidence type="ECO:0000313" key="2">
    <source>
        <dbReference type="Proteomes" id="UP000252081"/>
    </source>
</evidence>
<proteinExistence type="predicted"/>
<keyword evidence="2" id="KW-1185">Reference proteome</keyword>
<dbReference type="AlphaFoldDB" id="A0A366LDA8"/>
<accession>A0A366LDA8</accession>
<dbReference type="EMBL" id="QNQU01000002">
    <property type="protein sequence ID" value="RBQ11473.1"/>
    <property type="molecule type" value="Genomic_DNA"/>
</dbReference>
<reference evidence="1 2" key="1">
    <citation type="submission" date="2018-07" db="EMBL/GenBank/DDBJ databases">
        <title>A draft genome of a endophytic bacteria, a new species of Pedobacter.</title>
        <authorList>
            <person name="Zhang Z.D."/>
            <person name="Chen Z.J."/>
        </authorList>
    </citation>
    <scope>NUCLEOTIDE SEQUENCE [LARGE SCALE GENOMIC DNA]</scope>
    <source>
        <strain evidence="1 2">RS10</strain>
    </source>
</reference>